<dbReference type="EMBL" id="BRXS01000005">
    <property type="protein sequence ID" value="GLC27027.1"/>
    <property type="molecule type" value="Genomic_DNA"/>
</dbReference>
<dbReference type="RefSeq" id="WP_284351475.1">
    <property type="nucleotide sequence ID" value="NZ_BRXS01000005.1"/>
</dbReference>
<evidence type="ECO:0008006" key="3">
    <source>
        <dbReference type="Google" id="ProtNLM"/>
    </source>
</evidence>
<proteinExistence type="predicted"/>
<comment type="caution">
    <text evidence="1">The sequence shown here is derived from an EMBL/GenBank/DDBJ whole genome shotgun (WGS) entry which is preliminary data.</text>
</comment>
<organism evidence="1 2">
    <name type="scientific">Roseisolibacter agri</name>
    <dbReference type="NCBI Taxonomy" id="2014610"/>
    <lineage>
        <taxon>Bacteria</taxon>
        <taxon>Pseudomonadati</taxon>
        <taxon>Gemmatimonadota</taxon>
        <taxon>Gemmatimonadia</taxon>
        <taxon>Gemmatimonadales</taxon>
        <taxon>Gemmatimonadaceae</taxon>
        <taxon>Roseisolibacter</taxon>
    </lineage>
</organism>
<gene>
    <name evidence="1" type="ORF">rosag_35400</name>
</gene>
<protein>
    <recommendedName>
        <fullName evidence="3">AMP-activated protein kinase glycogen-binding domain-containing protein</fullName>
    </recommendedName>
</protein>
<dbReference type="Gene3D" id="2.60.40.10">
    <property type="entry name" value="Immunoglobulins"/>
    <property type="match status" value="1"/>
</dbReference>
<keyword evidence="2" id="KW-1185">Reference proteome</keyword>
<dbReference type="InterPro" id="IPR014756">
    <property type="entry name" value="Ig_E-set"/>
</dbReference>
<evidence type="ECO:0000313" key="1">
    <source>
        <dbReference type="EMBL" id="GLC27027.1"/>
    </source>
</evidence>
<name>A0AA37V3Q3_9BACT</name>
<dbReference type="CDD" id="cd02859">
    <property type="entry name" value="E_set_AMPKbeta_like_N"/>
    <property type="match status" value="1"/>
</dbReference>
<dbReference type="AlphaFoldDB" id="A0AA37V3Q3"/>
<dbReference type="InterPro" id="IPR013783">
    <property type="entry name" value="Ig-like_fold"/>
</dbReference>
<dbReference type="Proteomes" id="UP001161325">
    <property type="component" value="Unassembled WGS sequence"/>
</dbReference>
<dbReference type="SUPFAM" id="SSF81296">
    <property type="entry name" value="E set domains"/>
    <property type="match status" value="1"/>
</dbReference>
<reference evidence="1" key="1">
    <citation type="submission" date="2022-08" db="EMBL/GenBank/DDBJ databases">
        <title>Draft genome sequencing of Roseisolibacter agri AW1220.</title>
        <authorList>
            <person name="Tobiishi Y."/>
            <person name="Tonouchi A."/>
        </authorList>
    </citation>
    <scope>NUCLEOTIDE SEQUENCE</scope>
    <source>
        <strain evidence="1">AW1220</strain>
    </source>
</reference>
<accession>A0AA37V3Q3</accession>
<sequence>MATALALSASDAGAQLVHRVSVDAGGATLDQANVARVTAPTLAAGWRLAGEGAALDFSGAATLASSDRWAAQGVLAGAWTPGRTRAWELGGVATGLRYRGGAPAAHLLGLARRRLDGERWGGWGAWVGAGGGFLSREGLQAPIAAADGGVWWHGRGPTLSLALAAQRARLDSTIPAPTTGGAPYGIVVAAPVGLNAAPPALAAVAPAVRPLLAVDLTAAVEWRGRRGELALSSGLRRAPAQFDGVRGIALASGVWWALPRVGVVASAGDQMADPLRGMPAVRHLSLGLRWRVAPGRDDRAVAAPPSPAPVATADAPLAEAVEGPGETRRLRVRAPGAQRVEVRGDWTDWRPVALVRDGDAWTVPESVPRGTRRLTVRVDGGAWRVPANLAGADDDFGSRVGLLVVP</sequence>
<evidence type="ECO:0000313" key="2">
    <source>
        <dbReference type="Proteomes" id="UP001161325"/>
    </source>
</evidence>